<evidence type="ECO:0000313" key="2">
    <source>
        <dbReference type="Proteomes" id="UP001434883"/>
    </source>
</evidence>
<reference evidence="1 2" key="1">
    <citation type="submission" date="2021-06" db="EMBL/GenBank/DDBJ databases">
        <authorList>
            <person name="Palmer J.M."/>
        </authorList>
    </citation>
    <scope>NUCLEOTIDE SEQUENCE [LARGE SCALE GENOMIC DNA]</scope>
    <source>
        <strain evidence="1 2">XC_2019</strain>
        <tissue evidence="1">Muscle</tissue>
    </source>
</reference>
<proteinExistence type="predicted"/>
<feature type="non-terminal residue" evidence="1">
    <location>
        <position position="1"/>
    </location>
</feature>
<sequence>QRVLWVNTHLQPLSSAPTLDKVVCTPTTASPLTTTTSSLQMTPMWLGSSLGYLWGQGGAADSVIHREQLDAHHLQYQGHNSGL</sequence>
<protein>
    <submittedName>
        <fullName evidence="1">Uncharacterized protein</fullName>
    </submittedName>
</protein>
<evidence type="ECO:0000313" key="1">
    <source>
        <dbReference type="EMBL" id="MEQ2201258.1"/>
    </source>
</evidence>
<keyword evidence="2" id="KW-1185">Reference proteome</keyword>
<organism evidence="1 2">
    <name type="scientific">Xenoophorus captivus</name>
    <dbReference type="NCBI Taxonomy" id="1517983"/>
    <lineage>
        <taxon>Eukaryota</taxon>
        <taxon>Metazoa</taxon>
        <taxon>Chordata</taxon>
        <taxon>Craniata</taxon>
        <taxon>Vertebrata</taxon>
        <taxon>Euteleostomi</taxon>
        <taxon>Actinopterygii</taxon>
        <taxon>Neopterygii</taxon>
        <taxon>Teleostei</taxon>
        <taxon>Neoteleostei</taxon>
        <taxon>Acanthomorphata</taxon>
        <taxon>Ovalentaria</taxon>
        <taxon>Atherinomorphae</taxon>
        <taxon>Cyprinodontiformes</taxon>
        <taxon>Goodeidae</taxon>
        <taxon>Xenoophorus</taxon>
    </lineage>
</organism>
<gene>
    <name evidence="1" type="ORF">XENOCAPTIV_009860</name>
</gene>
<dbReference type="Proteomes" id="UP001434883">
    <property type="component" value="Unassembled WGS sequence"/>
</dbReference>
<accession>A0ABV0QZI8</accession>
<name>A0ABV0QZI8_9TELE</name>
<dbReference type="EMBL" id="JAHRIN010027401">
    <property type="protein sequence ID" value="MEQ2201258.1"/>
    <property type="molecule type" value="Genomic_DNA"/>
</dbReference>
<comment type="caution">
    <text evidence="1">The sequence shown here is derived from an EMBL/GenBank/DDBJ whole genome shotgun (WGS) entry which is preliminary data.</text>
</comment>